<gene>
    <name evidence="2" type="ORF">CRV04_09310</name>
</gene>
<dbReference type="AlphaFoldDB" id="A0A4Q0XRW6"/>
<feature type="domain" description="Glutaredoxin" evidence="1">
    <location>
        <begin position="4"/>
        <end position="61"/>
    </location>
</feature>
<keyword evidence="3" id="KW-1185">Reference proteome</keyword>
<dbReference type="CDD" id="cd02976">
    <property type="entry name" value="NrdH"/>
    <property type="match status" value="1"/>
</dbReference>
<evidence type="ECO:0000313" key="3">
    <source>
        <dbReference type="Proteomes" id="UP000290657"/>
    </source>
</evidence>
<dbReference type="InterPro" id="IPR036249">
    <property type="entry name" value="Thioredoxin-like_sf"/>
</dbReference>
<protein>
    <submittedName>
        <fullName evidence="2">NrdH-redoxin</fullName>
    </submittedName>
</protein>
<dbReference type="RefSeq" id="WP_128996575.1">
    <property type="nucleotide sequence ID" value="NZ_PDKN01000006.1"/>
</dbReference>
<organism evidence="2 3">
    <name type="scientific">Candidatus Marinarcus aquaticus</name>
    <dbReference type="NCBI Taxonomy" id="2044504"/>
    <lineage>
        <taxon>Bacteria</taxon>
        <taxon>Pseudomonadati</taxon>
        <taxon>Campylobacterota</taxon>
        <taxon>Epsilonproteobacteria</taxon>
        <taxon>Campylobacterales</taxon>
        <taxon>Arcobacteraceae</taxon>
        <taxon>Candidatus Marinarcus</taxon>
    </lineage>
</organism>
<reference evidence="2 3" key="1">
    <citation type="submission" date="2017-10" db="EMBL/GenBank/DDBJ databases">
        <title>Genomics of the genus Arcobacter.</title>
        <authorList>
            <person name="Perez-Cataluna A."/>
            <person name="Figueras M.J."/>
        </authorList>
    </citation>
    <scope>NUCLEOTIDE SEQUENCE [LARGE SCALE GENOMIC DNA]</scope>
    <source>
        <strain evidence="2 3">CECT 8987</strain>
    </source>
</reference>
<dbReference type="GO" id="GO:0045454">
    <property type="term" value="P:cell redox homeostasis"/>
    <property type="evidence" value="ECO:0007669"/>
    <property type="project" value="TreeGrafter"/>
</dbReference>
<dbReference type="PANTHER" id="PTHR34386">
    <property type="entry name" value="GLUTAREDOXIN"/>
    <property type="match status" value="1"/>
</dbReference>
<dbReference type="OrthoDB" id="9814618at2"/>
<name>A0A4Q0XRW6_9BACT</name>
<evidence type="ECO:0000313" key="2">
    <source>
        <dbReference type="EMBL" id="RXJ56233.1"/>
    </source>
</evidence>
<comment type="caution">
    <text evidence="2">The sequence shown here is derived from an EMBL/GenBank/DDBJ whole genome shotgun (WGS) entry which is preliminary data.</text>
</comment>
<proteinExistence type="predicted"/>
<dbReference type="EMBL" id="PDKN01000006">
    <property type="protein sequence ID" value="RXJ56233.1"/>
    <property type="molecule type" value="Genomic_DNA"/>
</dbReference>
<dbReference type="PANTHER" id="PTHR34386:SF1">
    <property type="entry name" value="GLUTAREDOXIN-LIKE PROTEIN NRDH"/>
    <property type="match status" value="1"/>
</dbReference>
<dbReference type="GO" id="GO:0009055">
    <property type="term" value="F:electron transfer activity"/>
    <property type="evidence" value="ECO:0007669"/>
    <property type="project" value="TreeGrafter"/>
</dbReference>
<evidence type="ECO:0000259" key="1">
    <source>
        <dbReference type="Pfam" id="PF00462"/>
    </source>
</evidence>
<sequence>MNQVALFTLPNCKWCNEAKAYLKSKKIRFNIVDVSKNKHALNDCKRHGCKGAPVVLINETWICGFDKAKINKELGIK</sequence>
<dbReference type="InterPro" id="IPR051548">
    <property type="entry name" value="Grx-like_ET"/>
</dbReference>
<dbReference type="SUPFAM" id="SSF52833">
    <property type="entry name" value="Thioredoxin-like"/>
    <property type="match status" value="1"/>
</dbReference>
<dbReference type="PROSITE" id="PS51354">
    <property type="entry name" value="GLUTAREDOXIN_2"/>
    <property type="match status" value="1"/>
</dbReference>
<dbReference type="Proteomes" id="UP000290657">
    <property type="component" value="Unassembled WGS sequence"/>
</dbReference>
<dbReference type="Gene3D" id="3.40.30.10">
    <property type="entry name" value="Glutaredoxin"/>
    <property type="match status" value="1"/>
</dbReference>
<dbReference type="Pfam" id="PF00462">
    <property type="entry name" value="Glutaredoxin"/>
    <property type="match status" value="1"/>
</dbReference>
<dbReference type="InterPro" id="IPR002109">
    <property type="entry name" value="Glutaredoxin"/>
</dbReference>
<accession>A0A4Q0XRW6</accession>